<feature type="compositionally biased region" description="Polar residues" evidence="1">
    <location>
        <begin position="90"/>
        <end position="106"/>
    </location>
</feature>
<evidence type="ECO:0000313" key="3">
    <source>
        <dbReference type="Proteomes" id="UP000784294"/>
    </source>
</evidence>
<proteinExistence type="predicted"/>
<dbReference type="EMBL" id="CAAALY010036741">
    <property type="protein sequence ID" value="VEL18378.1"/>
    <property type="molecule type" value="Genomic_DNA"/>
</dbReference>
<evidence type="ECO:0000313" key="2">
    <source>
        <dbReference type="EMBL" id="VEL18378.1"/>
    </source>
</evidence>
<dbReference type="AlphaFoldDB" id="A0A448WRH3"/>
<gene>
    <name evidence="2" type="ORF">PXEA_LOCUS11818</name>
</gene>
<comment type="caution">
    <text evidence="2">The sequence shown here is derived from an EMBL/GenBank/DDBJ whole genome shotgun (WGS) entry which is preliminary data.</text>
</comment>
<feature type="region of interest" description="Disordered" evidence="1">
    <location>
        <begin position="85"/>
        <end position="117"/>
    </location>
</feature>
<keyword evidence="3" id="KW-1185">Reference proteome</keyword>
<accession>A0A448WRH3</accession>
<protein>
    <submittedName>
        <fullName evidence="2">Uncharacterized protein</fullName>
    </submittedName>
</protein>
<name>A0A448WRH3_9PLAT</name>
<dbReference type="Proteomes" id="UP000784294">
    <property type="component" value="Unassembled WGS sequence"/>
</dbReference>
<organism evidence="2 3">
    <name type="scientific">Protopolystoma xenopodis</name>
    <dbReference type="NCBI Taxonomy" id="117903"/>
    <lineage>
        <taxon>Eukaryota</taxon>
        <taxon>Metazoa</taxon>
        <taxon>Spiralia</taxon>
        <taxon>Lophotrochozoa</taxon>
        <taxon>Platyhelminthes</taxon>
        <taxon>Monogenea</taxon>
        <taxon>Polyopisthocotylea</taxon>
        <taxon>Polystomatidea</taxon>
        <taxon>Polystomatidae</taxon>
        <taxon>Protopolystoma</taxon>
    </lineage>
</organism>
<reference evidence="2" key="1">
    <citation type="submission" date="2018-11" db="EMBL/GenBank/DDBJ databases">
        <authorList>
            <consortium name="Pathogen Informatics"/>
        </authorList>
    </citation>
    <scope>NUCLEOTIDE SEQUENCE</scope>
</reference>
<evidence type="ECO:0000256" key="1">
    <source>
        <dbReference type="SAM" id="MobiDB-lite"/>
    </source>
</evidence>
<sequence>MYLRLSAGSNEPSLLARPNPCTLVHLHNPVTRLDQVAPCHLASSGGLNKPTAQGSSDHLPYIYAIDDASVHLDARVAAKHGCHSPFMRNGMQNSSSSMLKETSQSHGDGEITYSCAS</sequence>